<dbReference type="CDD" id="cd00685">
    <property type="entry name" value="Trans_IPPS_HT"/>
    <property type="match status" value="1"/>
</dbReference>
<gene>
    <name evidence="7" type="ORF">GCM10012282_76230</name>
</gene>
<name>A0A917UMG6_9ACTN</name>
<keyword evidence="5" id="KW-0460">Magnesium</keyword>
<keyword evidence="8" id="KW-1185">Reference proteome</keyword>
<dbReference type="PANTHER" id="PTHR12001:SF69">
    <property type="entry name" value="ALL TRANS-POLYPRENYL-DIPHOSPHATE SYNTHASE PDSS1"/>
    <property type="match status" value="1"/>
</dbReference>
<dbReference type="SUPFAM" id="SSF48576">
    <property type="entry name" value="Terpenoid synthases"/>
    <property type="match status" value="2"/>
</dbReference>
<sequence length="692" mass="76305">MPPSGIDPAVFPCLEADLDRVRDALGPVRIQGRPELDALTQEGPGTSRGLVRPTLALLSYYVLTDPSVPADDQAVRAAAAVELLHLGALYHDDVVDHAHERRGRPSANAVWGEHLAILAGDCVMLTGLNMLAQLGQREVIAGTMANERMCAGMVMEAADLHSASRSEQAYFDAIDGKTAQLFALACRVGAMQANSKGGRQDSRQEDREEALAGFGWQFGRAYQLRDDILDLTSTAEELGKPVNTDLSEGVYTLPVIRAASRDRDLGRLLGKELTQEEAARARDLVLASGAVQEAQAMADAYMARATDELSRLVDRAHALDGLTAYAQAVLDRPAASRPVTVPRQVRQAPQPQDSTQARQVTQWMKDWLVDTGIAATPAEADHHRLTGSLSMIERILPRVAEGATNADGSDDGLLERKRTSAALGTVFAVWDDLFEDPQLTDPQAVTALREGLVATLRQDPGKPWTPGAIPTSWAQLWPRLCKGRTARWQEALLDNIEDWLHACERETRHRISGYIPSPADWLSLRRSTGGFEVGMACSEIVQDREMPPTVRSHRMVRRLEDLGFFVIFAENDMAGVDQDEADQVPYNLVRAIRHEMGCSRAEAIERVERQVAEKRAQFNAVFTYVPVLFRTLPGLSGQGNRYAAIYDMLKLFLDMRQDESERYQPQTTAAGPDLERLRREISRYAVPASSTR</sequence>
<evidence type="ECO:0000256" key="2">
    <source>
        <dbReference type="ARBA" id="ARBA00006706"/>
    </source>
</evidence>
<evidence type="ECO:0000313" key="7">
    <source>
        <dbReference type="EMBL" id="GGJ67985.1"/>
    </source>
</evidence>
<evidence type="ECO:0000256" key="6">
    <source>
        <dbReference type="SAM" id="MobiDB-lite"/>
    </source>
</evidence>
<dbReference type="InterPro" id="IPR000092">
    <property type="entry name" value="Polyprenyl_synt"/>
</dbReference>
<dbReference type="PROSITE" id="PS00444">
    <property type="entry name" value="POLYPRENYL_SYNTHASE_2"/>
    <property type="match status" value="1"/>
</dbReference>
<accession>A0A917UMG6</accession>
<dbReference type="InterPro" id="IPR033749">
    <property type="entry name" value="Polyprenyl_synt_CS"/>
</dbReference>
<dbReference type="Pfam" id="PF00348">
    <property type="entry name" value="polyprenyl_synt"/>
    <property type="match status" value="1"/>
</dbReference>
<dbReference type="GO" id="GO:0046872">
    <property type="term" value="F:metal ion binding"/>
    <property type="evidence" value="ECO:0007669"/>
    <property type="project" value="UniProtKB-KW"/>
</dbReference>
<comment type="caution">
    <text evidence="7">The sequence shown here is derived from an EMBL/GenBank/DDBJ whole genome shotgun (WGS) entry which is preliminary data.</text>
</comment>
<comment type="similarity">
    <text evidence="2">Belongs to the FPP/GGPP synthase family.</text>
</comment>
<dbReference type="AlphaFoldDB" id="A0A917UMG6"/>
<protein>
    <recommendedName>
        <fullName evidence="9">Polyprenyl synthetase</fullName>
    </recommendedName>
</protein>
<feature type="compositionally biased region" description="Low complexity" evidence="6">
    <location>
        <begin position="337"/>
        <end position="352"/>
    </location>
</feature>
<dbReference type="InterPro" id="IPR008949">
    <property type="entry name" value="Isoprenoid_synthase_dom_sf"/>
</dbReference>
<evidence type="ECO:0008006" key="9">
    <source>
        <dbReference type="Google" id="ProtNLM"/>
    </source>
</evidence>
<dbReference type="Proteomes" id="UP000625682">
    <property type="component" value="Unassembled WGS sequence"/>
</dbReference>
<dbReference type="Gene3D" id="1.10.600.10">
    <property type="entry name" value="Farnesyl Diphosphate Synthase"/>
    <property type="match status" value="2"/>
</dbReference>
<dbReference type="SFLD" id="SFLDS00005">
    <property type="entry name" value="Isoprenoid_Synthase_Type_I"/>
    <property type="match status" value="1"/>
</dbReference>
<dbReference type="Pfam" id="PF19086">
    <property type="entry name" value="Terpene_syn_C_2"/>
    <property type="match status" value="1"/>
</dbReference>
<dbReference type="GO" id="GO:0008299">
    <property type="term" value="P:isoprenoid biosynthetic process"/>
    <property type="evidence" value="ECO:0007669"/>
    <property type="project" value="InterPro"/>
</dbReference>
<dbReference type="PANTHER" id="PTHR12001">
    <property type="entry name" value="GERANYLGERANYL PYROPHOSPHATE SYNTHASE"/>
    <property type="match status" value="1"/>
</dbReference>
<keyword evidence="3" id="KW-0808">Transferase</keyword>
<proteinExistence type="inferred from homology"/>
<evidence type="ECO:0000256" key="3">
    <source>
        <dbReference type="ARBA" id="ARBA00022679"/>
    </source>
</evidence>
<keyword evidence="4" id="KW-0479">Metal-binding</keyword>
<evidence type="ECO:0000256" key="5">
    <source>
        <dbReference type="ARBA" id="ARBA00022842"/>
    </source>
</evidence>
<comment type="cofactor">
    <cofactor evidence="1">
        <name>Mg(2+)</name>
        <dbReference type="ChEBI" id="CHEBI:18420"/>
    </cofactor>
</comment>
<evidence type="ECO:0000256" key="4">
    <source>
        <dbReference type="ARBA" id="ARBA00022723"/>
    </source>
</evidence>
<reference evidence="7" key="1">
    <citation type="journal article" date="2014" name="Int. J. Syst. Evol. Microbiol.">
        <title>Complete genome sequence of Corynebacterium casei LMG S-19264T (=DSM 44701T), isolated from a smear-ripened cheese.</title>
        <authorList>
            <consortium name="US DOE Joint Genome Institute (JGI-PGF)"/>
            <person name="Walter F."/>
            <person name="Albersmeier A."/>
            <person name="Kalinowski J."/>
            <person name="Ruckert C."/>
        </authorList>
    </citation>
    <scope>NUCLEOTIDE SEQUENCE</scope>
    <source>
        <strain evidence="7">CGMCC 4.7272</strain>
    </source>
</reference>
<feature type="region of interest" description="Disordered" evidence="6">
    <location>
        <begin position="336"/>
        <end position="358"/>
    </location>
</feature>
<organism evidence="7 8">
    <name type="scientific">Streptomyces lacrimifluminis</name>
    <dbReference type="NCBI Taxonomy" id="1500077"/>
    <lineage>
        <taxon>Bacteria</taxon>
        <taxon>Bacillati</taxon>
        <taxon>Actinomycetota</taxon>
        <taxon>Actinomycetes</taxon>
        <taxon>Kitasatosporales</taxon>
        <taxon>Streptomycetaceae</taxon>
        <taxon>Streptomyces</taxon>
    </lineage>
</organism>
<dbReference type="EMBL" id="BMMU01000048">
    <property type="protein sequence ID" value="GGJ67985.1"/>
    <property type="molecule type" value="Genomic_DNA"/>
</dbReference>
<reference evidence="7" key="2">
    <citation type="submission" date="2020-09" db="EMBL/GenBank/DDBJ databases">
        <authorList>
            <person name="Sun Q."/>
            <person name="Zhou Y."/>
        </authorList>
    </citation>
    <scope>NUCLEOTIDE SEQUENCE</scope>
    <source>
        <strain evidence="7">CGMCC 4.7272</strain>
    </source>
</reference>
<evidence type="ECO:0000256" key="1">
    <source>
        <dbReference type="ARBA" id="ARBA00001946"/>
    </source>
</evidence>
<evidence type="ECO:0000313" key="8">
    <source>
        <dbReference type="Proteomes" id="UP000625682"/>
    </source>
</evidence>
<dbReference type="GO" id="GO:0004659">
    <property type="term" value="F:prenyltransferase activity"/>
    <property type="evidence" value="ECO:0007669"/>
    <property type="project" value="InterPro"/>
</dbReference>